<evidence type="ECO:0000313" key="3">
    <source>
        <dbReference type="Proteomes" id="UP000528457"/>
    </source>
</evidence>
<feature type="domain" description="Carrier" evidence="1">
    <location>
        <begin position="14"/>
        <end position="71"/>
    </location>
</feature>
<dbReference type="AlphaFoldDB" id="A0A7X0MYP2"/>
<evidence type="ECO:0000259" key="1">
    <source>
        <dbReference type="Pfam" id="PF00550"/>
    </source>
</evidence>
<dbReference type="InParanoid" id="A0A7X0MYP2"/>
<dbReference type="Pfam" id="PF00550">
    <property type="entry name" value="PP-binding"/>
    <property type="match status" value="1"/>
</dbReference>
<name>A0A7X0MYP2_9GAMM</name>
<dbReference type="InterPro" id="IPR036736">
    <property type="entry name" value="ACP-like_sf"/>
</dbReference>
<dbReference type="Proteomes" id="UP000528457">
    <property type="component" value="Unassembled WGS sequence"/>
</dbReference>
<keyword evidence="3" id="KW-1185">Reference proteome</keyword>
<protein>
    <submittedName>
        <fullName evidence="2">Acyl carrier protein</fullName>
    </submittedName>
</protein>
<dbReference type="Gene3D" id="1.10.1200.10">
    <property type="entry name" value="ACP-like"/>
    <property type="match status" value="1"/>
</dbReference>
<organism evidence="2 3">
    <name type="scientific">Pseudoteredinibacter isoporae</name>
    <dbReference type="NCBI Taxonomy" id="570281"/>
    <lineage>
        <taxon>Bacteria</taxon>
        <taxon>Pseudomonadati</taxon>
        <taxon>Pseudomonadota</taxon>
        <taxon>Gammaproteobacteria</taxon>
        <taxon>Cellvibrionales</taxon>
        <taxon>Cellvibrionaceae</taxon>
        <taxon>Pseudoteredinibacter</taxon>
    </lineage>
</organism>
<dbReference type="SUPFAM" id="SSF47336">
    <property type="entry name" value="ACP-like"/>
    <property type="match status" value="1"/>
</dbReference>
<gene>
    <name evidence="2" type="ORF">HNR48_002542</name>
</gene>
<dbReference type="RefSeq" id="WP_166846310.1">
    <property type="nucleotide sequence ID" value="NZ_JAAONY010000002.1"/>
</dbReference>
<comment type="caution">
    <text evidence="2">The sequence shown here is derived from an EMBL/GenBank/DDBJ whole genome shotgun (WGS) entry which is preliminary data.</text>
</comment>
<dbReference type="EMBL" id="JACHHT010000002">
    <property type="protein sequence ID" value="MBB6522257.1"/>
    <property type="molecule type" value="Genomic_DNA"/>
</dbReference>
<accession>A0A7X0MYP2</accession>
<dbReference type="InterPro" id="IPR009081">
    <property type="entry name" value="PP-bd_ACP"/>
</dbReference>
<proteinExistence type="predicted"/>
<sequence>MSQAREIADYISLQTGNSIGPETPLLDSGILDSIAIVELLIFIEESYSVKIVADDVNSFEFGNVLSICRLIARKNR</sequence>
<reference evidence="2 3" key="1">
    <citation type="submission" date="2020-08" db="EMBL/GenBank/DDBJ databases">
        <title>Genomic Encyclopedia of Type Strains, Phase IV (KMG-IV): sequencing the most valuable type-strain genomes for metagenomic binning, comparative biology and taxonomic classification.</title>
        <authorList>
            <person name="Goeker M."/>
        </authorList>
    </citation>
    <scope>NUCLEOTIDE SEQUENCE [LARGE SCALE GENOMIC DNA]</scope>
    <source>
        <strain evidence="2 3">DSM 22368</strain>
    </source>
</reference>
<evidence type="ECO:0000313" key="2">
    <source>
        <dbReference type="EMBL" id="MBB6522257.1"/>
    </source>
</evidence>